<evidence type="ECO:0000313" key="7">
    <source>
        <dbReference type="EMBL" id="MBO8459914.1"/>
    </source>
</evidence>
<evidence type="ECO:0000256" key="3">
    <source>
        <dbReference type="ARBA" id="ARBA00022603"/>
    </source>
</evidence>
<dbReference type="PANTHER" id="PTHR46111:SF2">
    <property type="entry name" value="SAM-DEPENDENT METHYLTRANSFERASE"/>
    <property type="match status" value="1"/>
</dbReference>
<evidence type="ECO:0000256" key="5">
    <source>
        <dbReference type="ARBA" id="ARBA00022691"/>
    </source>
</evidence>
<reference evidence="7" key="2">
    <citation type="journal article" date="2021" name="PeerJ">
        <title>Extensive microbial diversity within the chicken gut microbiome revealed by metagenomics and culture.</title>
        <authorList>
            <person name="Gilroy R."/>
            <person name="Ravi A."/>
            <person name="Getino M."/>
            <person name="Pursley I."/>
            <person name="Horton D.L."/>
            <person name="Alikhan N.F."/>
            <person name="Baker D."/>
            <person name="Gharbi K."/>
            <person name="Hall N."/>
            <person name="Watson M."/>
            <person name="Adriaenssens E.M."/>
            <person name="Foster-Nyarko E."/>
            <person name="Jarju S."/>
            <person name="Secka A."/>
            <person name="Antonio M."/>
            <person name="Oren A."/>
            <person name="Chaudhuri R.R."/>
            <person name="La Ragione R."/>
            <person name="Hildebrand F."/>
            <person name="Pallen M.J."/>
        </authorList>
    </citation>
    <scope>NUCLEOTIDE SEQUENCE</scope>
    <source>
        <strain evidence="7">G3-3990</strain>
    </source>
</reference>
<evidence type="ECO:0000313" key="8">
    <source>
        <dbReference type="Proteomes" id="UP000823641"/>
    </source>
</evidence>
<dbReference type="GO" id="GO:0032259">
    <property type="term" value="P:methylation"/>
    <property type="evidence" value="ECO:0007669"/>
    <property type="project" value="UniProtKB-KW"/>
</dbReference>
<protein>
    <submittedName>
        <fullName evidence="7">SAM-dependent methyltransferase</fullName>
    </submittedName>
</protein>
<comment type="caution">
    <text evidence="7">The sequence shown here is derived from an EMBL/GenBank/DDBJ whole genome shotgun (WGS) entry which is preliminary data.</text>
</comment>
<dbReference type="SUPFAM" id="SSF53790">
    <property type="entry name" value="Tetrapyrrole methylase"/>
    <property type="match status" value="1"/>
</dbReference>
<dbReference type="PANTHER" id="PTHR46111">
    <property type="entry name" value="RIBOSOMAL RNA SMALL SUBUNIT METHYLTRANSFERASE I"/>
    <property type="match status" value="1"/>
</dbReference>
<reference evidence="7" key="1">
    <citation type="submission" date="2020-10" db="EMBL/GenBank/DDBJ databases">
        <authorList>
            <person name="Gilroy R."/>
        </authorList>
    </citation>
    <scope>NUCLEOTIDE SEQUENCE</scope>
    <source>
        <strain evidence="7">G3-3990</strain>
    </source>
</reference>
<dbReference type="InterPro" id="IPR014776">
    <property type="entry name" value="4pyrrole_Mease_sub2"/>
</dbReference>
<keyword evidence="4" id="KW-0808">Transferase</keyword>
<dbReference type="Gene3D" id="3.30.950.10">
    <property type="entry name" value="Methyltransferase, Cobalt-precorrin-4 Transmethylase, Domain 2"/>
    <property type="match status" value="1"/>
</dbReference>
<dbReference type="InterPro" id="IPR008189">
    <property type="entry name" value="rRNA_ssu_MeTfrase_I"/>
</dbReference>
<dbReference type="CDD" id="cd11649">
    <property type="entry name" value="RsmI_like"/>
    <property type="match status" value="1"/>
</dbReference>
<dbReference type="Proteomes" id="UP000823641">
    <property type="component" value="Unassembled WGS sequence"/>
</dbReference>
<dbReference type="InterPro" id="IPR014777">
    <property type="entry name" value="4pyrrole_Mease_sub1"/>
</dbReference>
<evidence type="ECO:0000256" key="4">
    <source>
        <dbReference type="ARBA" id="ARBA00022679"/>
    </source>
</evidence>
<keyword evidence="5" id="KW-0949">S-adenosyl-L-methionine</keyword>
<feature type="domain" description="Tetrapyrrole methylase" evidence="6">
    <location>
        <begin position="25"/>
        <end position="213"/>
    </location>
</feature>
<sequence length="232" mass="26031">MAIYLIPNTLGESPLQNVLPAHNADIIRNIKHFIVEDVRTARRFLKKVDKAIDIDTLTFYTLNQHTRPEEIASFLNPARQGLSMGIISEAGCPAIADPGADVVAIAQRENMDVVPLVGPSSILLALMASGFNGQSFAFVGYLPVKPEERIKALKRLEARALSESQSQLFIETPYRNRKMLEDICAHCQPNTRLCVAADITLETEYIKTKTIKEWKKQLPELDKRPAIFILYK</sequence>
<dbReference type="Gene3D" id="3.40.1010.10">
    <property type="entry name" value="Cobalt-precorrin-4 Transmethylase, Domain 1"/>
    <property type="match status" value="1"/>
</dbReference>
<organism evidence="7 8">
    <name type="scientific">Candidatus Gallipaludibacter merdavium</name>
    <dbReference type="NCBI Taxonomy" id="2840839"/>
    <lineage>
        <taxon>Bacteria</taxon>
        <taxon>Pseudomonadati</taxon>
        <taxon>Bacteroidota</taxon>
        <taxon>Bacteroidia</taxon>
        <taxon>Bacteroidales</taxon>
        <taxon>Candidatus Gallipaludibacter</taxon>
    </lineage>
</organism>
<proteinExistence type="predicted"/>
<keyword evidence="1" id="KW-0963">Cytoplasm</keyword>
<dbReference type="InterPro" id="IPR035996">
    <property type="entry name" value="4pyrrol_Methylase_sf"/>
</dbReference>
<gene>
    <name evidence="7" type="ORF">IAA73_06245</name>
</gene>
<dbReference type="PIRSF" id="PIRSF005917">
    <property type="entry name" value="MTase_YraL"/>
    <property type="match status" value="1"/>
</dbReference>
<dbReference type="InterPro" id="IPR000878">
    <property type="entry name" value="4pyrrol_Mease"/>
</dbReference>
<evidence type="ECO:0000259" key="6">
    <source>
        <dbReference type="Pfam" id="PF00590"/>
    </source>
</evidence>
<dbReference type="Pfam" id="PF00590">
    <property type="entry name" value="TP_methylase"/>
    <property type="match status" value="1"/>
</dbReference>
<dbReference type="GO" id="GO:0006364">
    <property type="term" value="P:rRNA processing"/>
    <property type="evidence" value="ECO:0007669"/>
    <property type="project" value="UniProtKB-KW"/>
</dbReference>
<keyword evidence="2" id="KW-0698">rRNA processing</keyword>
<dbReference type="EMBL" id="JADIMG010000064">
    <property type="protein sequence ID" value="MBO8459914.1"/>
    <property type="molecule type" value="Genomic_DNA"/>
</dbReference>
<dbReference type="GO" id="GO:0008168">
    <property type="term" value="F:methyltransferase activity"/>
    <property type="evidence" value="ECO:0007669"/>
    <property type="project" value="UniProtKB-KW"/>
</dbReference>
<evidence type="ECO:0000256" key="1">
    <source>
        <dbReference type="ARBA" id="ARBA00022490"/>
    </source>
</evidence>
<accession>A0A9D9HTC0</accession>
<dbReference type="AlphaFoldDB" id="A0A9D9HTC0"/>
<name>A0A9D9HTC0_9BACT</name>
<keyword evidence="3 7" id="KW-0489">Methyltransferase</keyword>
<evidence type="ECO:0000256" key="2">
    <source>
        <dbReference type="ARBA" id="ARBA00022552"/>
    </source>
</evidence>